<name>A0ABN7W8J4_GIGMA</name>
<gene>
    <name evidence="1" type="ORF">GMARGA_LOCUS27808</name>
</gene>
<proteinExistence type="predicted"/>
<protein>
    <submittedName>
        <fullName evidence="1">29292_t:CDS:1</fullName>
    </submittedName>
</protein>
<evidence type="ECO:0000313" key="2">
    <source>
        <dbReference type="Proteomes" id="UP000789901"/>
    </source>
</evidence>
<feature type="non-terminal residue" evidence="1">
    <location>
        <position position="126"/>
    </location>
</feature>
<accession>A0ABN7W8J4</accession>
<comment type="caution">
    <text evidence="1">The sequence shown here is derived from an EMBL/GenBank/DDBJ whole genome shotgun (WGS) entry which is preliminary data.</text>
</comment>
<keyword evidence="2" id="KW-1185">Reference proteome</keyword>
<dbReference type="Proteomes" id="UP000789901">
    <property type="component" value="Unassembled WGS sequence"/>
</dbReference>
<evidence type="ECO:0000313" key="1">
    <source>
        <dbReference type="EMBL" id="CAG8821339.1"/>
    </source>
</evidence>
<sequence length="126" mass="15083">MLIEPSNQNGKAELISGYKHDYNRNKAIDGKAKTVSIEIINVKGIQNENIKYNYYYEVEFCNKRFCYSEHSNFDYKLIIVIKEDKKTKMNMYIRKKKEKIDISKADEYIAMQKKTKKKKAYIKEFK</sequence>
<organism evidence="1 2">
    <name type="scientific">Gigaspora margarita</name>
    <dbReference type="NCBI Taxonomy" id="4874"/>
    <lineage>
        <taxon>Eukaryota</taxon>
        <taxon>Fungi</taxon>
        <taxon>Fungi incertae sedis</taxon>
        <taxon>Mucoromycota</taxon>
        <taxon>Glomeromycotina</taxon>
        <taxon>Glomeromycetes</taxon>
        <taxon>Diversisporales</taxon>
        <taxon>Gigasporaceae</taxon>
        <taxon>Gigaspora</taxon>
    </lineage>
</organism>
<reference evidence="1 2" key="1">
    <citation type="submission" date="2021-06" db="EMBL/GenBank/DDBJ databases">
        <authorList>
            <person name="Kallberg Y."/>
            <person name="Tangrot J."/>
            <person name="Rosling A."/>
        </authorList>
    </citation>
    <scope>NUCLEOTIDE SEQUENCE [LARGE SCALE GENOMIC DNA]</scope>
    <source>
        <strain evidence="1 2">120-4 pot B 10/14</strain>
    </source>
</reference>
<dbReference type="EMBL" id="CAJVQB010034561">
    <property type="protein sequence ID" value="CAG8821339.1"/>
    <property type="molecule type" value="Genomic_DNA"/>
</dbReference>